<keyword evidence="1" id="KW-0732">Signal</keyword>
<organism evidence="2 3">
    <name type="scientific">Kribbella yunnanensis</name>
    <dbReference type="NCBI Taxonomy" id="190194"/>
    <lineage>
        <taxon>Bacteria</taxon>
        <taxon>Bacillati</taxon>
        <taxon>Actinomycetota</taxon>
        <taxon>Actinomycetes</taxon>
        <taxon>Propionibacteriales</taxon>
        <taxon>Kribbellaceae</taxon>
        <taxon>Kribbella</taxon>
    </lineage>
</organism>
<name>A0ABN2HGN9_9ACTN</name>
<protein>
    <submittedName>
        <fullName evidence="2">Uncharacterized protein</fullName>
    </submittedName>
</protein>
<feature type="signal peptide" evidence="1">
    <location>
        <begin position="1"/>
        <end position="41"/>
    </location>
</feature>
<proteinExistence type="predicted"/>
<dbReference type="EMBL" id="BAAANF010000012">
    <property type="protein sequence ID" value="GAA1687628.1"/>
    <property type="molecule type" value="Genomic_DNA"/>
</dbReference>
<dbReference type="Proteomes" id="UP001500280">
    <property type="component" value="Unassembled WGS sequence"/>
</dbReference>
<reference evidence="2 3" key="1">
    <citation type="journal article" date="2019" name="Int. J. Syst. Evol. Microbiol.">
        <title>The Global Catalogue of Microorganisms (GCM) 10K type strain sequencing project: providing services to taxonomists for standard genome sequencing and annotation.</title>
        <authorList>
            <consortium name="The Broad Institute Genomics Platform"/>
            <consortium name="The Broad Institute Genome Sequencing Center for Infectious Disease"/>
            <person name="Wu L."/>
            <person name="Ma J."/>
        </authorList>
    </citation>
    <scope>NUCLEOTIDE SEQUENCE [LARGE SCALE GENOMIC DNA]</scope>
    <source>
        <strain evidence="2 3">JCM 14307</strain>
    </source>
</reference>
<dbReference type="RefSeq" id="WP_344152577.1">
    <property type="nucleotide sequence ID" value="NZ_BAAANF010000012.1"/>
</dbReference>
<comment type="caution">
    <text evidence="2">The sequence shown here is derived from an EMBL/GenBank/DDBJ whole genome shotgun (WGS) entry which is preliminary data.</text>
</comment>
<evidence type="ECO:0000256" key="1">
    <source>
        <dbReference type="SAM" id="SignalP"/>
    </source>
</evidence>
<keyword evidence="3" id="KW-1185">Reference proteome</keyword>
<sequence>MSEANIIRNRSQFVRRTAATVAGIALAATGFGVAGALQANAADTKPVAVTQPTVAQSSVAKAVTIKSDKTTAKAWAKVSFTGKTTGIAKGTVVQVQRLENNKWVNFPATTKVTSKSTYSVWVQSGRVGVNKFRVVAAKTASAPVAVTITK</sequence>
<dbReference type="InterPro" id="IPR006311">
    <property type="entry name" value="TAT_signal"/>
</dbReference>
<gene>
    <name evidence="2" type="ORF">GCM10009745_35520</name>
</gene>
<dbReference type="PROSITE" id="PS51318">
    <property type="entry name" value="TAT"/>
    <property type="match status" value="1"/>
</dbReference>
<evidence type="ECO:0000313" key="2">
    <source>
        <dbReference type="EMBL" id="GAA1687628.1"/>
    </source>
</evidence>
<accession>A0ABN2HGN9</accession>
<evidence type="ECO:0000313" key="3">
    <source>
        <dbReference type="Proteomes" id="UP001500280"/>
    </source>
</evidence>
<feature type="chain" id="PRO_5047433988" evidence="1">
    <location>
        <begin position="42"/>
        <end position="150"/>
    </location>
</feature>